<gene>
    <name evidence="1" type="ORF">LFTS_01192</name>
</gene>
<sequence length="162" mass="17961" precursor="true">MRTLYMAAVLTLCPGSGIPAGAHGRIPDGMRGLAPGKVLAVMESDFLVPAGFRTLPGPMFYLGHAGELGLEPRQKDGIRKIAARIMPETVRAGRKIERMKAEVVVLSDGRKPFSATRIRRLLRRIGLLEAKADFEHIEAHRACLRLLRPDQKARLFSLLEKR</sequence>
<organism evidence="1">
    <name type="scientific">Leptospirillum ferriphilum</name>
    <dbReference type="NCBI Taxonomy" id="178606"/>
    <lineage>
        <taxon>Bacteria</taxon>
        <taxon>Pseudomonadati</taxon>
        <taxon>Nitrospirota</taxon>
        <taxon>Nitrospiria</taxon>
        <taxon>Nitrospirales</taxon>
        <taxon>Nitrospiraceae</taxon>
        <taxon>Leptospirillum</taxon>
    </lineage>
</organism>
<dbReference type="Gene3D" id="1.20.120.1490">
    <property type="match status" value="1"/>
</dbReference>
<dbReference type="EMBL" id="LT966316">
    <property type="protein sequence ID" value="SOU92565.1"/>
    <property type="molecule type" value="Genomic_DNA"/>
</dbReference>
<accession>A0A2I2MFS8</accession>
<protein>
    <submittedName>
        <fullName evidence="1">LTXXQ motif family protein</fullName>
    </submittedName>
</protein>
<dbReference type="AlphaFoldDB" id="A0A2I2MFS8"/>
<evidence type="ECO:0000313" key="1">
    <source>
        <dbReference type="EMBL" id="SOU92565.1"/>
    </source>
</evidence>
<name>A0A2I2MFS8_9BACT</name>
<reference evidence="1" key="1">
    <citation type="submission" date="2017-12" db="EMBL/GenBank/DDBJ databases">
        <authorList>
            <consortium name="SysMetEx"/>
        </authorList>
    </citation>
    <scope>NUCLEOTIDE SEQUENCE</scope>
    <source>
        <strain evidence="1">Pb_238</strain>
    </source>
</reference>
<proteinExistence type="predicted"/>